<keyword evidence="3" id="KW-1185">Reference proteome</keyword>
<evidence type="ECO:0000313" key="2">
    <source>
        <dbReference type="EMBL" id="SUO97820.1"/>
    </source>
</evidence>
<sequence length="182" mass="21549">MFPWKGYAGFRFADQKSYKEGEFDLVIITHCNVLIIELKHWNGTITYSNDKWYLNNKDKGRSPISVTRNKQYLLEKKLDKFKNKFTNKGYRPQVHFLVVITGNADFSQLPENEKNHILTLDEFLQLKDEKKFNSRFRPHPNSKVLNKDFDLFDKEIFSSGVIRPKYIVQSSKTQPNPKQIKE</sequence>
<dbReference type="InterPro" id="IPR011528">
    <property type="entry name" value="NERD"/>
</dbReference>
<dbReference type="RefSeq" id="WP_115306159.1">
    <property type="nucleotide sequence ID" value="NZ_UHIC01000001.1"/>
</dbReference>
<dbReference type="PANTHER" id="PTHR35287:SF1">
    <property type="entry name" value="SI:ZFOS-911D5.4"/>
    <property type="match status" value="1"/>
</dbReference>
<dbReference type="EMBL" id="UHIC01000001">
    <property type="protein sequence ID" value="SUO97820.1"/>
    <property type="molecule type" value="Genomic_DNA"/>
</dbReference>
<name>A0A380MZ19_9GAMM</name>
<dbReference type="OrthoDB" id="9757917at2"/>
<evidence type="ECO:0000259" key="1">
    <source>
        <dbReference type="Pfam" id="PF08378"/>
    </source>
</evidence>
<accession>A0A380MZ19</accession>
<gene>
    <name evidence="2" type="ORF">NCTC13337_02636</name>
</gene>
<protein>
    <submittedName>
        <fullName evidence="2">Nuclease-related domain</fullName>
    </submittedName>
</protein>
<proteinExistence type="predicted"/>
<dbReference type="Proteomes" id="UP000254601">
    <property type="component" value="Unassembled WGS sequence"/>
</dbReference>
<dbReference type="Pfam" id="PF08378">
    <property type="entry name" value="NERD"/>
    <property type="match status" value="1"/>
</dbReference>
<dbReference type="AlphaFoldDB" id="A0A380MZ19"/>
<organism evidence="2 3">
    <name type="scientific">Suttonella ornithocola</name>
    <dbReference type="NCBI Taxonomy" id="279832"/>
    <lineage>
        <taxon>Bacteria</taxon>
        <taxon>Pseudomonadati</taxon>
        <taxon>Pseudomonadota</taxon>
        <taxon>Gammaproteobacteria</taxon>
        <taxon>Cardiobacteriales</taxon>
        <taxon>Cardiobacteriaceae</taxon>
        <taxon>Suttonella</taxon>
    </lineage>
</organism>
<reference evidence="2 3" key="1">
    <citation type="submission" date="2018-06" db="EMBL/GenBank/DDBJ databases">
        <authorList>
            <consortium name="Pathogen Informatics"/>
            <person name="Doyle S."/>
        </authorList>
    </citation>
    <scope>NUCLEOTIDE SEQUENCE [LARGE SCALE GENOMIC DNA]</scope>
    <source>
        <strain evidence="2 3">NCTC13337</strain>
    </source>
</reference>
<evidence type="ECO:0000313" key="3">
    <source>
        <dbReference type="Proteomes" id="UP000254601"/>
    </source>
</evidence>
<feature type="domain" description="NERD" evidence="1">
    <location>
        <begin position="3"/>
        <end position="101"/>
    </location>
</feature>
<dbReference type="PANTHER" id="PTHR35287">
    <property type="entry name" value="SI:ZFOS-911D5.4"/>
    <property type="match status" value="1"/>
</dbReference>